<reference evidence="2" key="1">
    <citation type="submission" date="2022-07" db="EMBL/GenBank/DDBJ databases">
        <title>Chromosome-level genome of Muraenolepis orangiensis.</title>
        <authorList>
            <person name="Kim J."/>
        </authorList>
    </citation>
    <scope>NUCLEOTIDE SEQUENCE</scope>
    <source>
        <strain evidence="2">KU_S4_2022</strain>
        <tissue evidence="2">Muscle</tissue>
    </source>
</reference>
<proteinExistence type="predicted"/>
<protein>
    <submittedName>
        <fullName evidence="2">Uncharacterized protein</fullName>
    </submittedName>
</protein>
<dbReference type="Proteomes" id="UP001148018">
    <property type="component" value="Unassembled WGS sequence"/>
</dbReference>
<name>A0A9Q0EAB2_9TELE</name>
<keyword evidence="3" id="KW-1185">Reference proteome</keyword>
<feature type="region of interest" description="Disordered" evidence="1">
    <location>
        <begin position="45"/>
        <end position="79"/>
    </location>
</feature>
<evidence type="ECO:0000256" key="1">
    <source>
        <dbReference type="SAM" id="MobiDB-lite"/>
    </source>
</evidence>
<dbReference type="EMBL" id="JANIIK010000046">
    <property type="protein sequence ID" value="KAJ3601908.1"/>
    <property type="molecule type" value="Genomic_DNA"/>
</dbReference>
<evidence type="ECO:0000313" key="3">
    <source>
        <dbReference type="Proteomes" id="UP001148018"/>
    </source>
</evidence>
<sequence>MPTESETTGETDRYRDKLGRQRRLLKETEEREEIKWTVLKAGEKSRELQKEQGSTRADGFSGCRAAANHHFTTPDTRTE</sequence>
<feature type="compositionally biased region" description="Polar residues" evidence="1">
    <location>
        <begin position="70"/>
        <end position="79"/>
    </location>
</feature>
<evidence type="ECO:0000313" key="2">
    <source>
        <dbReference type="EMBL" id="KAJ3601908.1"/>
    </source>
</evidence>
<gene>
    <name evidence="2" type="ORF">NHX12_029669</name>
</gene>
<dbReference type="AlphaFoldDB" id="A0A9Q0EAB2"/>
<accession>A0A9Q0EAB2</accession>
<comment type="caution">
    <text evidence="2">The sequence shown here is derived from an EMBL/GenBank/DDBJ whole genome shotgun (WGS) entry which is preliminary data.</text>
</comment>
<organism evidence="2 3">
    <name type="scientific">Muraenolepis orangiensis</name>
    <name type="common">Patagonian moray cod</name>
    <dbReference type="NCBI Taxonomy" id="630683"/>
    <lineage>
        <taxon>Eukaryota</taxon>
        <taxon>Metazoa</taxon>
        <taxon>Chordata</taxon>
        <taxon>Craniata</taxon>
        <taxon>Vertebrata</taxon>
        <taxon>Euteleostomi</taxon>
        <taxon>Actinopterygii</taxon>
        <taxon>Neopterygii</taxon>
        <taxon>Teleostei</taxon>
        <taxon>Neoteleostei</taxon>
        <taxon>Acanthomorphata</taxon>
        <taxon>Zeiogadaria</taxon>
        <taxon>Gadariae</taxon>
        <taxon>Gadiformes</taxon>
        <taxon>Muraenolepidoidei</taxon>
        <taxon>Muraenolepididae</taxon>
        <taxon>Muraenolepis</taxon>
    </lineage>
</organism>